<comment type="caution">
    <text evidence="1">The sequence shown here is derived from an EMBL/GenBank/DDBJ whole genome shotgun (WGS) entry which is preliminary data.</text>
</comment>
<accession>A0ACB9SRE3</accession>
<name>A0ACB9SRE3_HOLOL</name>
<dbReference type="EMBL" id="CM043021">
    <property type="protein sequence ID" value="KAI4457751.1"/>
    <property type="molecule type" value="Genomic_DNA"/>
</dbReference>
<reference evidence="1" key="1">
    <citation type="submission" date="2022-04" db="EMBL/GenBank/DDBJ databases">
        <title>Chromosome-scale genome assembly of Holotrichia oblita Faldermann.</title>
        <authorList>
            <person name="Rongchong L."/>
        </authorList>
    </citation>
    <scope>NUCLEOTIDE SEQUENCE</scope>
    <source>
        <strain evidence="1">81SQS9</strain>
    </source>
</reference>
<sequence>MEIVRRQFFRSIKIGKIVRRQFFRSIKIGSNNIFRKTIMSSAARCNKVVEELEKNPYFEKYADKIAKLQQTSPQELVSKFEEHKTKSTSPPSKDRQYTSLLQPKKKLETLSDPSDEPLDKIMKTDLIRDKEPDEIKKIWEQYHIQKDIIAATIPSSEYDIIIEQSKRFPIFIFALPRSQGYEFIMSEFKQNTVHFTPLICYQVHKENAPECLTIKHYVEYKDKGIVLMRGEFDKNVIDVKEAQCLANQLQLYYNNRDTEKTELLNKFNLHPDQFKHMDLIKQIENISL</sequence>
<evidence type="ECO:0000313" key="1">
    <source>
        <dbReference type="EMBL" id="KAI4457751.1"/>
    </source>
</evidence>
<gene>
    <name evidence="1" type="ORF">MML48_7g00001741</name>
</gene>
<protein>
    <submittedName>
        <fullName evidence="1">Chaperone atp11</fullName>
    </submittedName>
</protein>
<evidence type="ECO:0000313" key="2">
    <source>
        <dbReference type="Proteomes" id="UP001056778"/>
    </source>
</evidence>
<dbReference type="Proteomes" id="UP001056778">
    <property type="component" value="Chromosome 7"/>
</dbReference>
<organism evidence="1 2">
    <name type="scientific">Holotrichia oblita</name>
    <name type="common">Chafer beetle</name>
    <dbReference type="NCBI Taxonomy" id="644536"/>
    <lineage>
        <taxon>Eukaryota</taxon>
        <taxon>Metazoa</taxon>
        <taxon>Ecdysozoa</taxon>
        <taxon>Arthropoda</taxon>
        <taxon>Hexapoda</taxon>
        <taxon>Insecta</taxon>
        <taxon>Pterygota</taxon>
        <taxon>Neoptera</taxon>
        <taxon>Endopterygota</taxon>
        <taxon>Coleoptera</taxon>
        <taxon>Polyphaga</taxon>
        <taxon>Scarabaeiformia</taxon>
        <taxon>Scarabaeidae</taxon>
        <taxon>Melolonthinae</taxon>
        <taxon>Holotrichia</taxon>
    </lineage>
</organism>
<keyword evidence="2" id="KW-1185">Reference proteome</keyword>
<proteinExistence type="predicted"/>